<evidence type="ECO:0000313" key="3">
    <source>
        <dbReference type="EMBL" id="SHG50883.1"/>
    </source>
</evidence>
<dbReference type="PANTHER" id="PTHR30204:SF15">
    <property type="entry name" value="BLL5018 PROTEIN"/>
    <property type="match status" value="1"/>
</dbReference>
<dbReference type="Gene3D" id="1.10.1660.10">
    <property type="match status" value="1"/>
</dbReference>
<dbReference type="SUPFAM" id="SSF46955">
    <property type="entry name" value="Putative DNA-binding domain"/>
    <property type="match status" value="1"/>
</dbReference>
<sequence>MKKLYYSIGEVSEITDVDAHVLRYWESVFDELSPKKNKAGNRTYKENDIETILKLKELIQEKKYSTKGAQQVLKDGGTDGENEEVPVSLKKDLKEMRVFLKNLLEKL</sequence>
<dbReference type="Proteomes" id="UP000184041">
    <property type="component" value="Unassembled WGS sequence"/>
</dbReference>
<evidence type="ECO:0000259" key="2">
    <source>
        <dbReference type="PROSITE" id="PS50937"/>
    </source>
</evidence>
<feature type="domain" description="HTH merR-type" evidence="2">
    <location>
        <begin position="5"/>
        <end position="75"/>
    </location>
</feature>
<dbReference type="InterPro" id="IPR000551">
    <property type="entry name" value="MerR-type_HTH_dom"/>
</dbReference>
<dbReference type="AlphaFoldDB" id="A0A1M5KFB9"/>
<dbReference type="Pfam" id="PF13411">
    <property type="entry name" value="MerR_1"/>
    <property type="match status" value="1"/>
</dbReference>
<name>A0A1M5KFB9_9BACT</name>
<dbReference type="SMART" id="SM00422">
    <property type="entry name" value="HTH_MERR"/>
    <property type="match status" value="1"/>
</dbReference>
<organism evidence="3 4">
    <name type="scientific">Fodinibius roseus</name>
    <dbReference type="NCBI Taxonomy" id="1194090"/>
    <lineage>
        <taxon>Bacteria</taxon>
        <taxon>Pseudomonadati</taxon>
        <taxon>Balneolota</taxon>
        <taxon>Balneolia</taxon>
        <taxon>Balneolales</taxon>
        <taxon>Balneolaceae</taxon>
        <taxon>Fodinibius</taxon>
    </lineage>
</organism>
<evidence type="ECO:0000256" key="1">
    <source>
        <dbReference type="ARBA" id="ARBA00023125"/>
    </source>
</evidence>
<accession>A0A1M5KFB9</accession>
<dbReference type="PANTHER" id="PTHR30204">
    <property type="entry name" value="REDOX-CYCLING DRUG-SENSING TRANSCRIPTIONAL ACTIVATOR SOXR"/>
    <property type="match status" value="1"/>
</dbReference>
<dbReference type="CDD" id="cd04765">
    <property type="entry name" value="HTH_MlrA-like_sg2"/>
    <property type="match status" value="1"/>
</dbReference>
<dbReference type="EMBL" id="FQUS01000031">
    <property type="protein sequence ID" value="SHG50883.1"/>
    <property type="molecule type" value="Genomic_DNA"/>
</dbReference>
<reference evidence="3 4" key="1">
    <citation type="submission" date="2016-11" db="EMBL/GenBank/DDBJ databases">
        <authorList>
            <person name="Jaros S."/>
            <person name="Januszkiewicz K."/>
            <person name="Wedrychowicz H."/>
        </authorList>
    </citation>
    <scope>NUCLEOTIDE SEQUENCE [LARGE SCALE GENOMIC DNA]</scope>
    <source>
        <strain evidence="3 4">DSM 21986</strain>
    </source>
</reference>
<dbReference type="STRING" id="1194090.SAMN05443144_13112"/>
<proteinExistence type="predicted"/>
<dbReference type="GO" id="GO:0003677">
    <property type="term" value="F:DNA binding"/>
    <property type="evidence" value="ECO:0007669"/>
    <property type="project" value="UniProtKB-KW"/>
</dbReference>
<dbReference type="PROSITE" id="PS50937">
    <property type="entry name" value="HTH_MERR_2"/>
    <property type="match status" value="1"/>
</dbReference>
<gene>
    <name evidence="3" type="ORF">SAMN05443144_13112</name>
</gene>
<protein>
    <submittedName>
        <fullName evidence="3">DNA-binding transcriptional regulator, MerR family</fullName>
    </submittedName>
</protein>
<dbReference type="InterPro" id="IPR009061">
    <property type="entry name" value="DNA-bd_dom_put_sf"/>
</dbReference>
<keyword evidence="1 3" id="KW-0238">DNA-binding</keyword>
<dbReference type="RefSeq" id="WP_073068173.1">
    <property type="nucleotide sequence ID" value="NZ_FQUS01000031.1"/>
</dbReference>
<dbReference type="InterPro" id="IPR047057">
    <property type="entry name" value="MerR_fam"/>
</dbReference>
<evidence type="ECO:0000313" key="4">
    <source>
        <dbReference type="Proteomes" id="UP000184041"/>
    </source>
</evidence>
<keyword evidence="4" id="KW-1185">Reference proteome</keyword>
<dbReference type="GO" id="GO:0003700">
    <property type="term" value="F:DNA-binding transcription factor activity"/>
    <property type="evidence" value="ECO:0007669"/>
    <property type="project" value="InterPro"/>
</dbReference>